<dbReference type="InterPro" id="IPR000648">
    <property type="entry name" value="Oxysterol-bd"/>
</dbReference>
<dbReference type="Gene3D" id="2.40.160.120">
    <property type="match status" value="1"/>
</dbReference>
<protein>
    <submittedName>
        <fullName evidence="4">Oxysterol-binding protein</fullName>
    </submittedName>
</protein>
<keyword evidence="5" id="KW-1185">Reference proteome</keyword>
<dbReference type="OrthoDB" id="14833at2759"/>
<dbReference type="SUPFAM" id="SSF144000">
    <property type="entry name" value="Oxysterol-binding protein-like"/>
    <property type="match status" value="1"/>
</dbReference>
<dbReference type="InterPro" id="IPR018494">
    <property type="entry name" value="Oxysterol-bd_CS"/>
</dbReference>
<name>A0A6A6SMY6_9PLEO</name>
<feature type="compositionally biased region" description="Basic and acidic residues" evidence="3">
    <location>
        <begin position="396"/>
        <end position="411"/>
    </location>
</feature>
<reference evidence="4" key="1">
    <citation type="journal article" date="2020" name="Stud. Mycol.">
        <title>101 Dothideomycetes genomes: a test case for predicting lifestyles and emergence of pathogens.</title>
        <authorList>
            <person name="Haridas S."/>
            <person name="Albert R."/>
            <person name="Binder M."/>
            <person name="Bloem J."/>
            <person name="Labutti K."/>
            <person name="Salamov A."/>
            <person name="Andreopoulos B."/>
            <person name="Baker S."/>
            <person name="Barry K."/>
            <person name="Bills G."/>
            <person name="Bluhm B."/>
            <person name="Cannon C."/>
            <person name="Castanera R."/>
            <person name="Culley D."/>
            <person name="Daum C."/>
            <person name="Ezra D."/>
            <person name="Gonzalez J."/>
            <person name="Henrissat B."/>
            <person name="Kuo A."/>
            <person name="Liang C."/>
            <person name="Lipzen A."/>
            <person name="Lutzoni F."/>
            <person name="Magnuson J."/>
            <person name="Mondo S."/>
            <person name="Nolan M."/>
            <person name="Ohm R."/>
            <person name="Pangilinan J."/>
            <person name="Park H.-J."/>
            <person name="Ramirez L."/>
            <person name="Alfaro M."/>
            <person name="Sun H."/>
            <person name="Tritt A."/>
            <person name="Yoshinaga Y."/>
            <person name="Zwiers L.-H."/>
            <person name="Turgeon B."/>
            <person name="Goodwin S."/>
            <person name="Spatafora J."/>
            <person name="Crous P."/>
            <person name="Grigoriev I."/>
        </authorList>
    </citation>
    <scope>NUCLEOTIDE SEQUENCE</scope>
    <source>
        <strain evidence="4">CBS 122681</strain>
    </source>
</reference>
<comment type="similarity">
    <text evidence="1 2">Belongs to the OSBP family.</text>
</comment>
<dbReference type="Gene3D" id="1.10.287.2720">
    <property type="match status" value="1"/>
</dbReference>
<feature type="region of interest" description="Disordered" evidence="3">
    <location>
        <begin position="383"/>
        <end position="463"/>
    </location>
</feature>
<dbReference type="GO" id="GO:0008142">
    <property type="term" value="F:oxysterol binding"/>
    <property type="evidence" value="ECO:0007669"/>
    <property type="project" value="TreeGrafter"/>
</dbReference>
<sequence>MPDSTSISSNRSALKDFLGSIATVQGDLSNITAPPFLLAEHSTVEVPQYSANHPNLFIAPALAQTPEERALLVLKWFLGSLKNQQYAGQDPANGVKKPLNAFLGELFLGSFKDEEAGETRLVSEQVSHHPPVTACYLRNDKFGVSGHGFTCQEITFSGNVSIKQKGYAIQHLDEYDEDYLTPVPNVKIKGVVGGSPYPELSGKYSLPSSTGFVSDIKFEGKGLLGGGTKNGVEARLYHIDAPSDDIYTVSGSWAESFTIHDMKSGKDIETYVVDDERSVPLNIPDVSEQDPWETRKAWADLRAALRKGDMKGTSDAKAVIEEGQRGMRAEEESNGTEWQQVFFRRTKEDPVFKKLSAMVKDDYDVDYCGGIWEPDVDAIANTQRPFHGGVTPAGGHDGKPNQDKSTVENGEHVGNTGQDRSTVENGNVSSQAKSHTPKEPQIPEGPKDSPQQVPVDCSTGMGIEEKIKIEDMLRAKYSSTS</sequence>
<dbReference type="EMBL" id="MU004501">
    <property type="protein sequence ID" value="KAF2649216.1"/>
    <property type="molecule type" value="Genomic_DNA"/>
</dbReference>
<dbReference type="PANTHER" id="PTHR10972">
    <property type="entry name" value="OXYSTEROL-BINDING PROTEIN-RELATED"/>
    <property type="match status" value="1"/>
</dbReference>
<dbReference type="PANTHER" id="PTHR10972:SF92">
    <property type="entry name" value="OXYSTEROL BINDING PROTEIN"/>
    <property type="match status" value="1"/>
</dbReference>
<gene>
    <name evidence="4" type="ORF">K491DRAFT_698267</name>
</gene>
<proteinExistence type="inferred from homology"/>
<dbReference type="AlphaFoldDB" id="A0A6A6SMY6"/>
<dbReference type="GO" id="GO:0005829">
    <property type="term" value="C:cytosol"/>
    <property type="evidence" value="ECO:0007669"/>
    <property type="project" value="TreeGrafter"/>
</dbReference>
<dbReference type="Proteomes" id="UP000799324">
    <property type="component" value="Unassembled WGS sequence"/>
</dbReference>
<accession>A0A6A6SMY6</accession>
<organism evidence="4 5">
    <name type="scientific">Lophiostoma macrostomum CBS 122681</name>
    <dbReference type="NCBI Taxonomy" id="1314788"/>
    <lineage>
        <taxon>Eukaryota</taxon>
        <taxon>Fungi</taxon>
        <taxon>Dikarya</taxon>
        <taxon>Ascomycota</taxon>
        <taxon>Pezizomycotina</taxon>
        <taxon>Dothideomycetes</taxon>
        <taxon>Pleosporomycetidae</taxon>
        <taxon>Pleosporales</taxon>
        <taxon>Lophiostomataceae</taxon>
        <taxon>Lophiostoma</taxon>
    </lineage>
</organism>
<dbReference type="PROSITE" id="PS01013">
    <property type="entry name" value="OSBP"/>
    <property type="match status" value="1"/>
</dbReference>
<evidence type="ECO:0000313" key="4">
    <source>
        <dbReference type="EMBL" id="KAF2649216.1"/>
    </source>
</evidence>
<dbReference type="Gene3D" id="3.30.70.3490">
    <property type="match status" value="1"/>
</dbReference>
<dbReference type="InterPro" id="IPR037239">
    <property type="entry name" value="OSBP_sf"/>
</dbReference>
<feature type="compositionally biased region" description="Polar residues" evidence="3">
    <location>
        <begin position="415"/>
        <end position="434"/>
    </location>
</feature>
<dbReference type="Pfam" id="PF01237">
    <property type="entry name" value="Oxysterol_BP"/>
    <property type="match status" value="1"/>
</dbReference>
<evidence type="ECO:0000256" key="2">
    <source>
        <dbReference type="RuleBase" id="RU003844"/>
    </source>
</evidence>
<dbReference type="GO" id="GO:0016020">
    <property type="term" value="C:membrane"/>
    <property type="evidence" value="ECO:0007669"/>
    <property type="project" value="TreeGrafter"/>
</dbReference>
<evidence type="ECO:0000256" key="1">
    <source>
        <dbReference type="ARBA" id="ARBA00008842"/>
    </source>
</evidence>
<evidence type="ECO:0000313" key="5">
    <source>
        <dbReference type="Proteomes" id="UP000799324"/>
    </source>
</evidence>
<evidence type="ECO:0000256" key="3">
    <source>
        <dbReference type="SAM" id="MobiDB-lite"/>
    </source>
</evidence>